<dbReference type="InterPro" id="IPR006525">
    <property type="entry name" value="Cystatin-related_pln"/>
</dbReference>
<dbReference type="Gene3D" id="3.10.450.10">
    <property type="match status" value="1"/>
</dbReference>
<accession>A0A834H375</accession>
<dbReference type="OrthoDB" id="1804831at2759"/>
<gene>
    <name evidence="4" type="ORF">RHSIM_Rhsim06G0049300</name>
</gene>
<dbReference type="GO" id="GO:0004869">
    <property type="term" value="F:cysteine-type endopeptidase inhibitor activity"/>
    <property type="evidence" value="ECO:0007669"/>
    <property type="project" value="UniProtKB-KW"/>
</dbReference>
<dbReference type="InterPro" id="IPR006462">
    <property type="entry name" value="MS5"/>
</dbReference>
<organism evidence="4 5">
    <name type="scientific">Rhododendron simsii</name>
    <name type="common">Sims's rhododendron</name>
    <dbReference type="NCBI Taxonomy" id="118357"/>
    <lineage>
        <taxon>Eukaryota</taxon>
        <taxon>Viridiplantae</taxon>
        <taxon>Streptophyta</taxon>
        <taxon>Embryophyta</taxon>
        <taxon>Tracheophyta</taxon>
        <taxon>Spermatophyta</taxon>
        <taxon>Magnoliopsida</taxon>
        <taxon>eudicotyledons</taxon>
        <taxon>Gunneridae</taxon>
        <taxon>Pentapetalae</taxon>
        <taxon>asterids</taxon>
        <taxon>Ericales</taxon>
        <taxon>Ericaceae</taxon>
        <taxon>Ericoideae</taxon>
        <taxon>Rhodoreae</taxon>
        <taxon>Rhododendron</taxon>
    </lineage>
</organism>
<dbReference type="InterPro" id="IPR000010">
    <property type="entry name" value="Cystatin_dom"/>
</dbReference>
<dbReference type="NCBIfam" id="TIGR01638">
    <property type="entry name" value="Atha_cystat_rel"/>
    <property type="match status" value="1"/>
</dbReference>
<dbReference type="Proteomes" id="UP000626092">
    <property type="component" value="Unassembled WGS sequence"/>
</dbReference>
<dbReference type="InterPro" id="IPR046350">
    <property type="entry name" value="Cystatin_sf"/>
</dbReference>
<keyword evidence="2" id="KW-0789">Thiol protease inhibitor</keyword>
<dbReference type="PANTHER" id="PTHR31260">
    <property type="entry name" value="CYSTATIN/MONELLIN SUPERFAMILY PROTEIN"/>
    <property type="match status" value="1"/>
</dbReference>
<keyword evidence="1" id="KW-0646">Protease inhibitor</keyword>
<evidence type="ECO:0000313" key="4">
    <source>
        <dbReference type="EMBL" id="KAF7140713.1"/>
    </source>
</evidence>
<sequence length="171" mass="19924">MAADFPPEEFVRARKVREHLFGVKPRRPFTFQEYTEYHERIKLSDGFDIGNAPDDIDFQQMYLRPVRLCPLPGALWTLEQVQDIAKLALDKYNEDNNLVQKKYQFVKFLKANYTSSIRALEYYITFEAKDVSGSPPKNFQGHIYTLFGGKAEVNFCRLEQYRATPSTSGYT</sequence>
<evidence type="ECO:0000256" key="1">
    <source>
        <dbReference type="ARBA" id="ARBA00022690"/>
    </source>
</evidence>
<dbReference type="PANTHER" id="PTHR31260:SF28">
    <property type="entry name" value="CYSTATIN DOMAIN PROTEIN"/>
    <property type="match status" value="1"/>
</dbReference>
<dbReference type="AlphaFoldDB" id="A0A834H375"/>
<evidence type="ECO:0000259" key="3">
    <source>
        <dbReference type="Pfam" id="PF00031"/>
    </source>
</evidence>
<evidence type="ECO:0000256" key="2">
    <source>
        <dbReference type="ARBA" id="ARBA00022704"/>
    </source>
</evidence>
<protein>
    <recommendedName>
        <fullName evidence="3">Cystatin domain-containing protein</fullName>
    </recommendedName>
</protein>
<evidence type="ECO:0000313" key="5">
    <source>
        <dbReference type="Proteomes" id="UP000626092"/>
    </source>
</evidence>
<dbReference type="EMBL" id="WJXA01000006">
    <property type="protein sequence ID" value="KAF7140713.1"/>
    <property type="molecule type" value="Genomic_DNA"/>
</dbReference>
<dbReference type="SUPFAM" id="SSF54403">
    <property type="entry name" value="Cystatin/monellin"/>
    <property type="match status" value="1"/>
</dbReference>
<dbReference type="Pfam" id="PF00031">
    <property type="entry name" value="Cystatin"/>
    <property type="match status" value="1"/>
</dbReference>
<comment type="caution">
    <text evidence="4">The sequence shown here is derived from an EMBL/GenBank/DDBJ whole genome shotgun (WGS) entry which is preliminary data.</text>
</comment>
<reference evidence="4" key="1">
    <citation type="submission" date="2019-11" db="EMBL/GenBank/DDBJ databases">
        <authorList>
            <person name="Liu Y."/>
            <person name="Hou J."/>
            <person name="Li T.-Q."/>
            <person name="Guan C.-H."/>
            <person name="Wu X."/>
            <person name="Wu H.-Z."/>
            <person name="Ling F."/>
            <person name="Zhang R."/>
            <person name="Shi X.-G."/>
            <person name="Ren J.-P."/>
            <person name="Chen E.-F."/>
            <person name="Sun J.-M."/>
        </authorList>
    </citation>
    <scope>NUCLEOTIDE SEQUENCE</scope>
    <source>
        <strain evidence="4">Adult_tree_wgs_1</strain>
        <tissue evidence="4">Leaves</tissue>
    </source>
</reference>
<proteinExistence type="predicted"/>
<name>A0A834H375_RHOSS</name>
<keyword evidence="5" id="KW-1185">Reference proteome</keyword>
<feature type="domain" description="Cystatin" evidence="3">
    <location>
        <begin position="79"/>
        <end position="159"/>
    </location>
</feature>